<keyword evidence="3" id="KW-1185">Reference proteome</keyword>
<name>A0A9N9QKQ8_9CUCU</name>
<feature type="compositionally biased region" description="Polar residues" evidence="1">
    <location>
        <begin position="1"/>
        <end position="24"/>
    </location>
</feature>
<evidence type="ECO:0000313" key="3">
    <source>
        <dbReference type="Proteomes" id="UP001152799"/>
    </source>
</evidence>
<protein>
    <submittedName>
        <fullName evidence="2">Uncharacterized protein</fullName>
    </submittedName>
</protein>
<organism evidence="2 3">
    <name type="scientific">Ceutorhynchus assimilis</name>
    <name type="common">cabbage seed weevil</name>
    <dbReference type="NCBI Taxonomy" id="467358"/>
    <lineage>
        <taxon>Eukaryota</taxon>
        <taxon>Metazoa</taxon>
        <taxon>Ecdysozoa</taxon>
        <taxon>Arthropoda</taxon>
        <taxon>Hexapoda</taxon>
        <taxon>Insecta</taxon>
        <taxon>Pterygota</taxon>
        <taxon>Neoptera</taxon>
        <taxon>Endopterygota</taxon>
        <taxon>Coleoptera</taxon>
        <taxon>Polyphaga</taxon>
        <taxon>Cucujiformia</taxon>
        <taxon>Curculionidae</taxon>
        <taxon>Ceutorhynchinae</taxon>
        <taxon>Ceutorhynchus</taxon>
    </lineage>
</organism>
<dbReference type="EMBL" id="OU892281">
    <property type="protein sequence ID" value="CAG9769380.1"/>
    <property type="molecule type" value="Genomic_DNA"/>
</dbReference>
<dbReference type="OrthoDB" id="6767996at2759"/>
<evidence type="ECO:0000256" key="1">
    <source>
        <dbReference type="SAM" id="MobiDB-lite"/>
    </source>
</evidence>
<accession>A0A9N9QKQ8</accession>
<dbReference type="AlphaFoldDB" id="A0A9N9QKQ8"/>
<feature type="region of interest" description="Disordered" evidence="1">
    <location>
        <begin position="1"/>
        <end position="29"/>
    </location>
</feature>
<sequence length="288" mass="33011">MDNRRTTILKTPFGSQQPKLTGSDSKFVKPRSVRKKDAANTTLSSNFKCLPVSRSTPSLNQSVRPNLDTTVCGFPGIKPSMTAGPPLVDKEFEHDLAYNDYMVALMKQQLTKKVIENHKTNLNSQLIIQCEQLLKLENIFKDIAYETEALIEQRKSLEMLDTFKFCMDEKDAVCSKYNTYERLNKLIVILNQESNLVRTAKIKPINSQEEYEKFIETLKSLKSVTEKILSGDRKFQEVNELTMYVKKFNEINSTASSMVDELYDSNKKAICLFLKQFSDNFAKQGGYF</sequence>
<proteinExistence type="predicted"/>
<dbReference type="Proteomes" id="UP001152799">
    <property type="component" value="Chromosome 5"/>
</dbReference>
<evidence type="ECO:0000313" key="2">
    <source>
        <dbReference type="EMBL" id="CAG9769380.1"/>
    </source>
</evidence>
<gene>
    <name evidence="2" type="ORF">CEUTPL_LOCUS9892</name>
</gene>
<reference evidence="2" key="1">
    <citation type="submission" date="2022-01" db="EMBL/GenBank/DDBJ databases">
        <authorList>
            <person name="King R."/>
        </authorList>
    </citation>
    <scope>NUCLEOTIDE SEQUENCE</scope>
</reference>